<dbReference type="InterPro" id="IPR036628">
    <property type="entry name" value="Clp_N_dom_sf"/>
</dbReference>
<dbReference type="EMBL" id="JAATIP010000213">
    <property type="protein sequence ID" value="KAF4359707.1"/>
    <property type="molecule type" value="Genomic_DNA"/>
</dbReference>
<evidence type="ECO:0000256" key="5">
    <source>
        <dbReference type="PROSITE-ProRule" id="PRU01251"/>
    </source>
</evidence>
<evidence type="ECO:0000256" key="6">
    <source>
        <dbReference type="SAM" id="MobiDB-lite"/>
    </source>
</evidence>
<evidence type="ECO:0000256" key="4">
    <source>
        <dbReference type="ARBA" id="ARBA00023163"/>
    </source>
</evidence>
<dbReference type="PANTHER" id="PTHR43572:SF13">
    <property type="entry name" value="PROTEIN SUPPRESSOR OF MAX2 1"/>
    <property type="match status" value="1"/>
</dbReference>
<organism evidence="8 9">
    <name type="scientific">Cannabis sativa</name>
    <name type="common">Hemp</name>
    <name type="synonym">Marijuana</name>
    <dbReference type="NCBI Taxonomy" id="3483"/>
    <lineage>
        <taxon>Eukaryota</taxon>
        <taxon>Viridiplantae</taxon>
        <taxon>Streptophyta</taxon>
        <taxon>Embryophyta</taxon>
        <taxon>Tracheophyta</taxon>
        <taxon>Spermatophyta</taxon>
        <taxon>Magnoliopsida</taxon>
        <taxon>eudicotyledons</taxon>
        <taxon>Gunneridae</taxon>
        <taxon>Pentapetalae</taxon>
        <taxon>rosids</taxon>
        <taxon>fabids</taxon>
        <taxon>Rosales</taxon>
        <taxon>Cannabaceae</taxon>
        <taxon>Cannabis</taxon>
    </lineage>
</organism>
<dbReference type="PROSITE" id="PS51903">
    <property type="entry name" value="CLP_R"/>
    <property type="match status" value="1"/>
</dbReference>
<evidence type="ECO:0000256" key="1">
    <source>
        <dbReference type="ARBA" id="ARBA00008675"/>
    </source>
</evidence>
<dbReference type="SUPFAM" id="SSF81923">
    <property type="entry name" value="Double Clp-N motif"/>
    <property type="match status" value="1"/>
</dbReference>
<gene>
    <name evidence="8" type="ORF">F8388_008269</name>
</gene>
<dbReference type="Gene3D" id="3.40.50.300">
    <property type="entry name" value="P-loop containing nucleotide triphosphate hydrolases"/>
    <property type="match status" value="2"/>
</dbReference>
<name>A0A7J6EMN8_CANSA</name>
<dbReference type="Gene3D" id="1.10.1780.10">
    <property type="entry name" value="Clp, N-terminal domain"/>
    <property type="match status" value="1"/>
</dbReference>
<proteinExistence type="inferred from homology"/>
<feature type="region of interest" description="Disordered" evidence="6">
    <location>
        <begin position="419"/>
        <end position="444"/>
    </location>
</feature>
<feature type="domain" description="Clp R" evidence="7">
    <location>
        <begin position="8"/>
        <end position="169"/>
    </location>
</feature>
<dbReference type="Pfam" id="PF02861">
    <property type="entry name" value="Clp_N"/>
    <property type="match status" value="1"/>
</dbReference>
<dbReference type="Pfam" id="PF07724">
    <property type="entry name" value="AAA_2"/>
    <property type="match status" value="1"/>
</dbReference>
<dbReference type="SUPFAM" id="SSF52540">
    <property type="entry name" value="P-loop containing nucleoside triphosphate hydrolases"/>
    <property type="match status" value="1"/>
</dbReference>
<dbReference type="InterPro" id="IPR003959">
    <property type="entry name" value="ATPase_AAA_core"/>
</dbReference>
<dbReference type="Proteomes" id="UP000525078">
    <property type="component" value="Unassembled WGS sequence"/>
</dbReference>
<keyword evidence="4" id="KW-0804">Transcription</keyword>
<dbReference type="FunFam" id="1.10.1780.10:FF:000005">
    <property type="entry name" value="protein SUPPRESSOR OF MAX2 1"/>
    <property type="match status" value="1"/>
</dbReference>
<accession>A0A7J6EMN8</accession>
<dbReference type="PANTHER" id="PTHR43572">
    <property type="entry name" value="CHAPERONE PROTEIN CLPD, CHLOROPLASTIC"/>
    <property type="match status" value="1"/>
</dbReference>
<dbReference type="GO" id="GO:0005524">
    <property type="term" value="F:ATP binding"/>
    <property type="evidence" value="ECO:0007669"/>
    <property type="project" value="InterPro"/>
</dbReference>
<evidence type="ECO:0000313" key="9">
    <source>
        <dbReference type="Proteomes" id="UP000525078"/>
    </source>
</evidence>
<evidence type="ECO:0000256" key="3">
    <source>
        <dbReference type="ARBA" id="ARBA00023015"/>
    </source>
</evidence>
<dbReference type="InterPro" id="IPR027417">
    <property type="entry name" value="P-loop_NTPase"/>
</dbReference>
<evidence type="ECO:0000259" key="7">
    <source>
        <dbReference type="PROSITE" id="PS51903"/>
    </source>
</evidence>
<dbReference type="InterPro" id="IPR058954">
    <property type="entry name" value="AAA_lid_SMAX1"/>
</dbReference>
<evidence type="ECO:0000313" key="8">
    <source>
        <dbReference type="EMBL" id="KAF4359707.1"/>
    </source>
</evidence>
<keyword evidence="3" id="KW-0805">Transcription regulation</keyword>
<comment type="similarity">
    <text evidence="1">Belongs to the ClpA/ClpB family.</text>
</comment>
<dbReference type="InterPro" id="IPR004176">
    <property type="entry name" value="Clp_R_N"/>
</dbReference>
<evidence type="ECO:0000256" key="2">
    <source>
        <dbReference type="ARBA" id="ARBA00022737"/>
    </source>
</evidence>
<dbReference type="GO" id="GO:0016887">
    <property type="term" value="F:ATP hydrolysis activity"/>
    <property type="evidence" value="ECO:0007669"/>
    <property type="project" value="InterPro"/>
</dbReference>
<feature type="compositionally biased region" description="Basic and acidic residues" evidence="6">
    <location>
        <begin position="433"/>
        <end position="442"/>
    </location>
</feature>
<dbReference type="InterPro" id="IPR058680">
    <property type="entry name" value="NBD_SMAX1-like"/>
</dbReference>
<comment type="caution">
    <text evidence="8">The sequence shown here is derived from an EMBL/GenBank/DDBJ whole genome shotgun (WGS) entry which is preliminary data.</text>
</comment>
<keyword evidence="2 5" id="KW-0677">Repeat</keyword>
<feature type="region of interest" description="Disordered" evidence="6">
    <location>
        <begin position="466"/>
        <end position="494"/>
    </location>
</feature>
<dbReference type="Pfam" id="PF23569">
    <property type="entry name" value="NBD_SMAX1"/>
    <property type="match status" value="1"/>
</dbReference>
<dbReference type="InterPro" id="IPR051650">
    <property type="entry name" value="SL_signaling_regulator"/>
</dbReference>
<dbReference type="AlphaFoldDB" id="A0A7J6EMN8"/>
<sequence>MRAGLSTIQQTLTPEAANVLNHSIAEAGRRNHGQTTPLHVAATLLASPSGYLRQACIKSHPNSSHPLQCRALELCFSVALERLPTAQNMSPGMEPPISNALMAALKRAQAHQRRGCPEQQQQPLLAVKVELEQLIISILDDPSVSRVMREASFSSPAVKATIEQSLNSSSAVAAASNNSSSCSPIGLGFRPAHQPSRNLYLNPRLQQQQGSATAAVPQRGEEVKRVLDILVRSKKRNPVLVGDSEPEAVMKELLKRIENRELLGGLSLQNVEIVHLDELSCDKTQIVGKIKDLKGLVETRMAKSNGGGVILNLGDLKWLVEQPPPSSGSEAGRAAVAEMAKLLAMFGDGGGGGGTGRLWLIGTATCETYLRCQVYHTSMENDWDLQAVPIASRAPVSGLFPRLGTNGILSSSVESLSPLKNFPTTAKLGPPRRLSENMDPSRRGGGGGNCCLQCNSNYEQELSKLIAQESEKSSSSSSEIKSEETTATGARPVLPQWLQNAKTSDQTQTKDQELVLKQKTQELQKKWNDTCLNLHPSFHHHHHNHQGLGSERLGPVTPLVVSPLSMTSLYNNHQNLLGPRQPFQPKQLQMNKSLGETLQLNTTNSSLVVSNSNQSLEKTFSPPGSPVRTDLVLGQTKVNGVTTDQQLTHKDRINDFLGCISSEQDNKVACKLDADSFKRLSKSLAEKIWWQPEAAVSVAATITECRLGNGKRRGAGSKGDMWLLFIGPDRVAKKKMASAVSELVSGSNPVTISLGSRRGDGEIDMSFRGKTVLDRVAEAVRRNPLSVIVLEDINEADVIVRGSIKRALERGRLVDSHGREISLGNVIFILTADWLPENLKYLSNGESINEEKLAGIARKAWKLRLSASVRTPKRRAHWLDDDQRQRKPRKETYSNSMGFDLNEMAAGDADDVDKADGSHNSSDLTIDHEDNDCGGGGLRRPASLLGGAASSMMPRELLEAVDDTIVFKAADSRTMRGGIRTSIEKRFSAVIGDGFSLELDEDAAEKILSGVWTGRTSLEEWIEKVLVPSFEELKSTLSGSTMEDSMVVRLEAESESDHGGGGGGGGNWLPVGVKVVVGGDA</sequence>
<feature type="region of interest" description="Disordered" evidence="6">
    <location>
        <begin position="876"/>
        <end position="938"/>
    </location>
</feature>
<dbReference type="CDD" id="cd19499">
    <property type="entry name" value="RecA-like_ClpB_Hsp104-like"/>
    <property type="match status" value="1"/>
</dbReference>
<reference evidence="8 9" key="1">
    <citation type="journal article" date="2020" name="bioRxiv">
        <title>Sequence and annotation of 42 cannabis genomes reveals extensive copy number variation in cannabinoid synthesis and pathogen resistance genes.</title>
        <authorList>
            <person name="Mckernan K.J."/>
            <person name="Helbert Y."/>
            <person name="Kane L.T."/>
            <person name="Ebling H."/>
            <person name="Zhang L."/>
            <person name="Liu B."/>
            <person name="Eaton Z."/>
            <person name="Mclaughlin S."/>
            <person name="Kingan S."/>
            <person name="Baybayan P."/>
            <person name="Concepcion G."/>
            <person name="Jordan M."/>
            <person name="Riva A."/>
            <person name="Barbazuk W."/>
            <person name="Harkins T."/>
        </authorList>
    </citation>
    <scope>NUCLEOTIDE SEQUENCE [LARGE SCALE GENOMIC DNA]</scope>
    <source>
        <strain evidence="9">cv. Jamaican Lion 4</strain>
        <tissue evidence="8">Leaf</tissue>
    </source>
</reference>
<protein>
    <recommendedName>
        <fullName evidence="7">Clp R domain-containing protein</fullName>
    </recommendedName>
</protein>
<dbReference type="Pfam" id="PF26587">
    <property type="entry name" value="AAA_lid_SMAX1"/>
    <property type="match status" value="1"/>
</dbReference>